<keyword evidence="8" id="KW-1185">Reference proteome</keyword>
<dbReference type="InterPro" id="IPR011006">
    <property type="entry name" value="CheY-like_superfamily"/>
</dbReference>
<gene>
    <name evidence="7" type="ORF">MUG84_18110</name>
</gene>
<keyword evidence="1" id="KW-0805">Transcription regulation</keyword>
<evidence type="ECO:0000313" key="7">
    <source>
        <dbReference type="EMBL" id="MCJ8013642.1"/>
    </source>
</evidence>
<dbReference type="InterPro" id="IPR001789">
    <property type="entry name" value="Sig_transdc_resp-reg_receiver"/>
</dbReference>
<evidence type="ECO:0000256" key="1">
    <source>
        <dbReference type="ARBA" id="ARBA00023015"/>
    </source>
</evidence>
<keyword evidence="2" id="KW-0238">DNA-binding</keyword>
<dbReference type="Gene3D" id="3.40.50.2300">
    <property type="match status" value="1"/>
</dbReference>
<keyword evidence="3" id="KW-0804">Transcription</keyword>
<feature type="domain" description="HTH araC/xylS-type" evidence="5">
    <location>
        <begin position="452"/>
        <end position="550"/>
    </location>
</feature>
<dbReference type="Pfam" id="PF12833">
    <property type="entry name" value="HTH_18"/>
    <property type="match status" value="1"/>
</dbReference>
<dbReference type="InterPro" id="IPR018060">
    <property type="entry name" value="HTH_AraC"/>
</dbReference>
<evidence type="ECO:0000256" key="2">
    <source>
        <dbReference type="ARBA" id="ARBA00023125"/>
    </source>
</evidence>
<dbReference type="SUPFAM" id="SSF52172">
    <property type="entry name" value="CheY-like"/>
    <property type="match status" value="1"/>
</dbReference>
<feature type="modified residue" description="4-aspartylphosphate" evidence="4">
    <location>
        <position position="55"/>
    </location>
</feature>
<feature type="domain" description="Response regulatory" evidence="6">
    <location>
        <begin position="3"/>
        <end position="120"/>
    </location>
</feature>
<evidence type="ECO:0000256" key="4">
    <source>
        <dbReference type="PROSITE-ProRule" id="PRU00169"/>
    </source>
</evidence>
<dbReference type="PROSITE" id="PS50110">
    <property type="entry name" value="RESPONSE_REGULATORY"/>
    <property type="match status" value="1"/>
</dbReference>
<dbReference type="SUPFAM" id="SSF46689">
    <property type="entry name" value="Homeodomain-like"/>
    <property type="match status" value="2"/>
</dbReference>
<dbReference type="AlphaFoldDB" id="A0A9X1WQQ7"/>
<dbReference type="CDD" id="cd17536">
    <property type="entry name" value="REC_YesN-like"/>
    <property type="match status" value="1"/>
</dbReference>
<dbReference type="GO" id="GO:0043565">
    <property type="term" value="F:sequence-specific DNA binding"/>
    <property type="evidence" value="ECO:0007669"/>
    <property type="project" value="InterPro"/>
</dbReference>
<name>A0A9X1WQQ7_9BACL</name>
<dbReference type="PANTHER" id="PTHR43280:SF2">
    <property type="entry name" value="HTH-TYPE TRANSCRIPTIONAL REGULATOR EXSA"/>
    <property type="match status" value="1"/>
</dbReference>
<dbReference type="Proteomes" id="UP001139347">
    <property type="component" value="Unassembled WGS sequence"/>
</dbReference>
<dbReference type="RefSeq" id="WP_244727317.1">
    <property type="nucleotide sequence ID" value="NZ_JALIRP010000007.1"/>
</dbReference>
<dbReference type="SMART" id="SM00342">
    <property type="entry name" value="HTH_ARAC"/>
    <property type="match status" value="1"/>
</dbReference>
<evidence type="ECO:0000259" key="6">
    <source>
        <dbReference type="PROSITE" id="PS50110"/>
    </source>
</evidence>
<protein>
    <submittedName>
        <fullName evidence="7">Response regulator</fullName>
    </submittedName>
</protein>
<dbReference type="PANTHER" id="PTHR43280">
    <property type="entry name" value="ARAC-FAMILY TRANSCRIPTIONAL REGULATOR"/>
    <property type="match status" value="1"/>
</dbReference>
<dbReference type="Gene3D" id="1.10.10.60">
    <property type="entry name" value="Homeodomain-like"/>
    <property type="match status" value="2"/>
</dbReference>
<comment type="caution">
    <text evidence="7">The sequence shown here is derived from an EMBL/GenBank/DDBJ whole genome shotgun (WGS) entry which is preliminary data.</text>
</comment>
<dbReference type="GO" id="GO:0000160">
    <property type="term" value="P:phosphorelay signal transduction system"/>
    <property type="evidence" value="ECO:0007669"/>
    <property type="project" value="InterPro"/>
</dbReference>
<organism evidence="7 8">
    <name type="scientific">Paenibacillus mangrovi</name>
    <dbReference type="NCBI Taxonomy" id="2931978"/>
    <lineage>
        <taxon>Bacteria</taxon>
        <taxon>Bacillati</taxon>
        <taxon>Bacillota</taxon>
        <taxon>Bacilli</taxon>
        <taxon>Bacillales</taxon>
        <taxon>Paenibacillaceae</taxon>
        <taxon>Paenibacillus</taxon>
    </lineage>
</organism>
<sequence length="551" mass="63460">MHRLLIVDDVPIIVDHLSETLLEEVQLDVEVYKAYSGMQALEILMKNKIDIVLSDIKMPHMEGIELLQEIKVQWPSCKVIFLTSYNDFDYVQSALSLGAFDYILKTEEQSKIVQVVSRAIQSIEEEFTAKKLVEKAERHMKLAIPMLQKEYMMALLHGKSKNHARIEKDFAEIGMPLHSRFPVYLLIARIDSWRNISMRPEQDLLIFAVQNIMEECLGEGAKFISVVYEQSKMICFIQPKKSEAFLTEDEVWQRTFYFVKGILETIQNACRDLLRLPVSFVLSDQPCEWTGISEKFDRFLSLLAQEIGLQCEVLLVEGNHSPISEMETASANKVIGFSLLRKFQLMNFHLENGGEEQFTIVLKEVLGSLAEDECNDYLKMEIYHSLASIFMSYMNRHGLMRKVVEQVPIDKLFDTSNIISWVELIEYFKRLAECIFDCQNNDKDKSSHIIIDKVREYVHANIAGNISLTDLAEQVHLNASYLSRLYKNVTGIGISEYIASVRNEEAKKLLKETNMKTQDIAKAVGYLSGLAFTRFFKKCNDVTPQEYRNGK</sequence>
<reference evidence="7" key="1">
    <citation type="submission" date="2022-04" db="EMBL/GenBank/DDBJ databases">
        <title>Paenibacillus mangrovi sp. nov., a novel endophytic bacterium isolated from bark of Kandelia candel.</title>
        <authorList>
            <person name="Tuo L."/>
        </authorList>
    </citation>
    <scope>NUCLEOTIDE SEQUENCE</scope>
    <source>
        <strain evidence="7">KQZ6P-2</strain>
    </source>
</reference>
<proteinExistence type="predicted"/>
<dbReference type="InterPro" id="IPR009057">
    <property type="entry name" value="Homeodomain-like_sf"/>
</dbReference>
<dbReference type="PROSITE" id="PS01124">
    <property type="entry name" value="HTH_ARAC_FAMILY_2"/>
    <property type="match status" value="1"/>
</dbReference>
<evidence type="ECO:0000313" key="8">
    <source>
        <dbReference type="Proteomes" id="UP001139347"/>
    </source>
</evidence>
<dbReference type="SMART" id="SM00448">
    <property type="entry name" value="REC"/>
    <property type="match status" value="1"/>
</dbReference>
<keyword evidence="4" id="KW-0597">Phosphoprotein</keyword>
<accession>A0A9X1WQQ7</accession>
<dbReference type="GO" id="GO:0003700">
    <property type="term" value="F:DNA-binding transcription factor activity"/>
    <property type="evidence" value="ECO:0007669"/>
    <property type="project" value="InterPro"/>
</dbReference>
<dbReference type="EMBL" id="JALIRP010000007">
    <property type="protein sequence ID" value="MCJ8013642.1"/>
    <property type="molecule type" value="Genomic_DNA"/>
</dbReference>
<evidence type="ECO:0000256" key="3">
    <source>
        <dbReference type="ARBA" id="ARBA00023163"/>
    </source>
</evidence>
<evidence type="ECO:0000259" key="5">
    <source>
        <dbReference type="PROSITE" id="PS01124"/>
    </source>
</evidence>
<dbReference type="Pfam" id="PF00072">
    <property type="entry name" value="Response_reg"/>
    <property type="match status" value="1"/>
</dbReference>